<evidence type="ECO:0000313" key="1">
    <source>
        <dbReference type="EMBL" id="ACN16020.1"/>
    </source>
</evidence>
<dbReference type="Gene3D" id="3.30.1340.10">
    <property type="entry name" value="HPr-like"/>
    <property type="match status" value="1"/>
</dbReference>
<name>C0QJZ4_DESAH</name>
<dbReference type="RefSeq" id="WP_015904782.1">
    <property type="nucleotide sequence ID" value="NC_012108.1"/>
</dbReference>
<dbReference type="AlphaFoldDB" id="C0QJZ4"/>
<dbReference type="OrthoDB" id="256762at2"/>
<evidence type="ECO:0000313" key="2">
    <source>
        <dbReference type="Proteomes" id="UP000000442"/>
    </source>
</evidence>
<evidence type="ECO:0008006" key="3">
    <source>
        <dbReference type="Google" id="ProtNLM"/>
    </source>
</evidence>
<dbReference type="STRING" id="177437.HRM2_29320"/>
<protein>
    <recommendedName>
        <fullName evidence="3">HPr family phosphocarrier protein</fullName>
    </recommendedName>
</protein>
<dbReference type="KEGG" id="dat:HRM2_29320"/>
<dbReference type="InterPro" id="IPR035895">
    <property type="entry name" value="HPr-like_sf"/>
</dbReference>
<reference evidence="1 2" key="1">
    <citation type="journal article" date="2009" name="Environ. Microbiol.">
        <title>Genome sequence of Desulfobacterium autotrophicum HRM2, a marine sulfate reducer oxidizing organic carbon completely to carbon dioxide.</title>
        <authorList>
            <person name="Strittmatter A.W."/>
            <person name="Liesegang H."/>
            <person name="Rabus R."/>
            <person name="Decker I."/>
            <person name="Amann J."/>
            <person name="Andres S."/>
            <person name="Henne A."/>
            <person name="Fricke W.F."/>
            <person name="Martinez-Arias R."/>
            <person name="Bartels D."/>
            <person name="Goesmann A."/>
            <person name="Krause L."/>
            <person name="Puehler A."/>
            <person name="Klenk H.P."/>
            <person name="Richter M."/>
            <person name="Schuler M."/>
            <person name="Gloeckner F.O."/>
            <person name="Meyerdierks A."/>
            <person name="Gottschalk G."/>
            <person name="Amann R."/>
        </authorList>
    </citation>
    <scope>NUCLEOTIDE SEQUENCE [LARGE SCALE GENOMIC DNA]</scope>
    <source>
        <strain evidence="2">ATCC 43914 / DSM 3382 / HRM2</strain>
    </source>
</reference>
<sequence length="434" mass="50091">MAISCEISFKEKANLFSFEYLKCIRFIEGVDSDDYILTKKLYSKLITASHLLEDFLDFHGAKNNREWVFYRELSAAMRHLALAGYSQKHILNRIGFYELKNTHRFKLESTDTLLMIQDSLKLAAPVILAEAGKLGIEIPSFGYDVRFFPGIMTGEQLEHNIDDLDDRDRRQQNLTSIASEFLDLIKNFEPFSFYERYDSQTIRQLVPAKVNEVGIRRFEMLLHNLQSSFDSYVIHGGFFHGNRKLKQLRSHFSIVFHILQVMGRLLHFYERHLHDVEYKDMYKTVSESLSGIIDPDLLLDRAINYCLFYAWQFLSAGKEITLEVLNEYIDRSSIFVGIPKERGFHSRPSLLVAKIVQHYGGEVTMRVGEDSFDASSVLDMQWAGGKIKKEDVEQVEFTGDSRALADLEVLARVNYGEDSMGKGVPLPPELSYLR</sequence>
<dbReference type="EMBL" id="CP001087">
    <property type="protein sequence ID" value="ACN16020.1"/>
    <property type="molecule type" value="Genomic_DNA"/>
</dbReference>
<dbReference type="SUPFAM" id="SSF55594">
    <property type="entry name" value="HPr-like"/>
    <property type="match status" value="1"/>
</dbReference>
<organism evidence="1 2">
    <name type="scientific">Desulforapulum autotrophicum (strain ATCC 43914 / DSM 3382 / VKM B-1955 / HRM2)</name>
    <name type="common">Desulfobacterium autotrophicum</name>
    <dbReference type="NCBI Taxonomy" id="177437"/>
    <lineage>
        <taxon>Bacteria</taxon>
        <taxon>Pseudomonadati</taxon>
        <taxon>Thermodesulfobacteriota</taxon>
        <taxon>Desulfobacteria</taxon>
        <taxon>Desulfobacterales</taxon>
        <taxon>Desulfobacteraceae</taxon>
        <taxon>Desulforapulum</taxon>
    </lineage>
</organism>
<dbReference type="HOGENOM" id="CLU_629658_0_0_7"/>
<gene>
    <name evidence="1" type="ordered locus">HRM2_29320</name>
</gene>
<dbReference type="eggNOG" id="COG1925">
    <property type="taxonomic scope" value="Bacteria"/>
</dbReference>
<keyword evidence="2" id="KW-1185">Reference proteome</keyword>
<accession>C0QJZ4</accession>
<proteinExistence type="predicted"/>
<dbReference type="Proteomes" id="UP000000442">
    <property type="component" value="Chromosome"/>
</dbReference>